<reference evidence="2 3" key="1">
    <citation type="journal article" date="2019" name="Sci. Rep.">
        <title>Extended insight into the Mycobacterium chelonae-abscessus complex through whole genome sequencing of Mycobacterium salmoniphilum outbreak and Mycobacterium salmoniphilum-like strains.</title>
        <authorList>
            <person name="Behra P.R.K."/>
            <person name="Das S."/>
            <person name="Pettersson B.M.F."/>
            <person name="Shirreff L."/>
            <person name="DuCote T."/>
            <person name="Jacobsson K.G."/>
            <person name="Ennis D.G."/>
            <person name="Kirsebom L.A."/>
        </authorList>
    </citation>
    <scope>NUCLEOTIDE SEQUENCE [LARGE SCALE GENOMIC DNA]</scope>
    <source>
        <strain evidence="2 3">CCUG 60884</strain>
    </source>
</reference>
<dbReference type="Pfam" id="PF13460">
    <property type="entry name" value="NAD_binding_10"/>
    <property type="match status" value="1"/>
</dbReference>
<sequence>MSLTSAELSVMPGSLPGMTVLVTGATGNIGRKVVDHLVALGVGDIRALTTSPEKAALPDGVTPVLGYLGEPESLAGVFDGVERMYLAPLPSTAVDVLELARAAGVGHVVALAGDASWWAEQAAAVENSGVGWTQLGPGEFMENYAMWAEQINRTGAVHEPERHVAQSPIAMDDIARVAAVVLGSGDEHLGKRYPITGPEAVTRQQLVQTIADVAGVEARYVISSPEEAVRELRPTMGDRAQWYVETLTDPAFEQPANTLVAELTGYPGTTFAQWVADNVGLFR</sequence>
<feature type="domain" description="NAD(P)-binding" evidence="1">
    <location>
        <begin position="24"/>
        <end position="110"/>
    </location>
</feature>
<keyword evidence="2" id="KW-0560">Oxidoreductase</keyword>
<dbReference type="EC" id="1.7.-.-" evidence="2"/>
<name>A0A4V3I0D0_9MYCO</name>
<dbReference type="InterPro" id="IPR016040">
    <property type="entry name" value="NAD(P)-bd_dom"/>
</dbReference>
<dbReference type="AlphaFoldDB" id="A0A4V3I0D0"/>
<proteinExistence type="predicted"/>
<protein>
    <submittedName>
        <fullName evidence="2">NAD(P)H azoreductase</fullName>
        <ecNumber evidence="2">1.7.-.-</ecNumber>
    </submittedName>
</protein>
<dbReference type="InterPro" id="IPR036291">
    <property type="entry name" value="NAD(P)-bd_dom_sf"/>
</dbReference>
<evidence type="ECO:0000259" key="1">
    <source>
        <dbReference type="Pfam" id="PF13460"/>
    </source>
</evidence>
<dbReference type="Gene3D" id="3.90.25.10">
    <property type="entry name" value="UDP-galactose 4-epimerase, domain 1"/>
    <property type="match status" value="1"/>
</dbReference>
<accession>A0A4V3I0D0</accession>
<dbReference type="PANTHER" id="PTHR43162">
    <property type="match status" value="1"/>
</dbReference>
<dbReference type="PANTHER" id="PTHR43162:SF1">
    <property type="entry name" value="PRESTALK A DIFFERENTIATION PROTEIN A"/>
    <property type="match status" value="1"/>
</dbReference>
<dbReference type="EMBL" id="PECL01000015">
    <property type="protein sequence ID" value="TDZ99784.1"/>
    <property type="molecule type" value="Genomic_DNA"/>
</dbReference>
<evidence type="ECO:0000313" key="3">
    <source>
        <dbReference type="Proteomes" id="UP000294604"/>
    </source>
</evidence>
<comment type="caution">
    <text evidence="2">The sequence shown here is derived from an EMBL/GenBank/DDBJ whole genome shotgun (WGS) entry which is preliminary data.</text>
</comment>
<organism evidence="2 3">
    <name type="scientific">Mycobacteroides salmoniphilum</name>
    <dbReference type="NCBI Taxonomy" id="404941"/>
    <lineage>
        <taxon>Bacteria</taxon>
        <taxon>Bacillati</taxon>
        <taxon>Actinomycetota</taxon>
        <taxon>Actinomycetes</taxon>
        <taxon>Mycobacteriales</taxon>
        <taxon>Mycobacteriaceae</taxon>
        <taxon>Mycobacteroides</taxon>
    </lineage>
</organism>
<dbReference type="GO" id="GO:0016491">
    <property type="term" value="F:oxidoreductase activity"/>
    <property type="evidence" value="ECO:0007669"/>
    <property type="project" value="UniProtKB-KW"/>
</dbReference>
<dbReference type="InterPro" id="IPR051604">
    <property type="entry name" value="Ergot_Alk_Oxidoreductase"/>
</dbReference>
<dbReference type="Gene3D" id="3.40.50.720">
    <property type="entry name" value="NAD(P)-binding Rossmann-like Domain"/>
    <property type="match status" value="1"/>
</dbReference>
<evidence type="ECO:0000313" key="2">
    <source>
        <dbReference type="EMBL" id="TDZ99784.1"/>
    </source>
</evidence>
<dbReference type="SUPFAM" id="SSF51735">
    <property type="entry name" value="NAD(P)-binding Rossmann-fold domains"/>
    <property type="match status" value="1"/>
</dbReference>
<gene>
    <name evidence="2" type="primary">azoB_2</name>
    <name evidence="2" type="ORF">CCUG60884_04855</name>
</gene>
<dbReference type="STRING" id="404941.GCA_002013645_00974"/>
<dbReference type="Proteomes" id="UP000294604">
    <property type="component" value="Unassembled WGS sequence"/>
</dbReference>